<reference evidence="1 2" key="1">
    <citation type="journal article" date="2012" name="BMC Genomics">
        <title>The Caulobacter crescentus phage phiCbK: genomics of a canonical phage.</title>
        <authorList>
            <person name="Gill J.J."/>
            <person name="Berry J.D."/>
            <person name="Russell W.K."/>
            <person name="Lessor L."/>
            <person name="Escobar Garcia D.A."/>
            <person name="Hernandez D."/>
            <person name="Kane A."/>
            <person name="Keene J."/>
            <person name="Maddox M."/>
            <person name="Martin R."/>
            <person name="Mohan S."/>
            <person name="Thorn A.M."/>
            <person name="Russell D.H."/>
            <person name="Young R."/>
        </authorList>
    </citation>
    <scope>NUCLEOTIDE SEQUENCE [LARGE SCALE GENOMIC DNA]</scope>
</reference>
<dbReference type="KEGG" id="vg:13995821"/>
<protein>
    <submittedName>
        <fullName evidence="1">Uncharacterized protein</fullName>
    </submittedName>
</protein>
<dbReference type="EMBL" id="JX100814">
    <property type="protein sequence ID" value="AFU86522.1"/>
    <property type="molecule type" value="Genomic_DNA"/>
</dbReference>
<sequence>MTQVPEPALRDLFVAVERQKLRLAFLPDAFYDVRIRGQDTFARDDIEAMYQRFARDARHFLSGWDAGVHHALDYNDGGSETQRLTALRNALGVL</sequence>
<evidence type="ECO:0000313" key="2">
    <source>
        <dbReference type="Proteomes" id="UP000000461"/>
    </source>
</evidence>
<organism evidence="1 2">
    <name type="scientific">Caulobacter phage CcrRogue</name>
    <dbReference type="NCBI Taxonomy" id="2927986"/>
    <lineage>
        <taxon>Viruses</taxon>
        <taxon>Duplodnaviria</taxon>
        <taxon>Heunggongvirae</taxon>
        <taxon>Uroviricota</taxon>
        <taxon>Caudoviricetes</taxon>
        <taxon>Jeanschmidtviridae</taxon>
        <taxon>Poindextervirus</taxon>
        <taxon>Poindextervirus rogue</taxon>
    </lineage>
</organism>
<keyword evidence="2" id="KW-1185">Reference proteome</keyword>
<accession>K4K2V6</accession>
<proteinExistence type="predicted"/>
<gene>
    <name evidence="1" type="ORF">CcrRogue_gp040</name>
</gene>
<name>K4K2V6_9CAUD</name>
<dbReference type="Proteomes" id="UP000000461">
    <property type="component" value="Segment"/>
</dbReference>
<evidence type="ECO:0000313" key="1">
    <source>
        <dbReference type="EMBL" id="AFU86522.1"/>
    </source>
</evidence>